<dbReference type="EMBL" id="AMCI01002149">
    <property type="protein sequence ID" value="EJX03465.1"/>
    <property type="molecule type" value="Genomic_DNA"/>
</dbReference>
<keyword evidence="2" id="KW-1003">Cell membrane</keyword>
<evidence type="ECO:0000256" key="6">
    <source>
        <dbReference type="ARBA" id="ARBA00023136"/>
    </source>
</evidence>
<feature type="transmembrane region" description="Helical" evidence="7">
    <location>
        <begin position="47"/>
        <end position="73"/>
    </location>
</feature>
<evidence type="ECO:0000256" key="1">
    <source>
        <dbReference type="ARBA" id="ARBA00004651"/>
    </source>
</evidence>
<proteinExistence type="predicted"/>
<dbReference type="Pfam" id="PF04093">
    <property type="entry name" value="MreD"/>
    <property type="match status" value="1"/>
</dbReference>
<evidence type="ECO:0000256" key="3">
    <source>
        <dbReference type="ARBA" id="ARBA00022692"/>
    </source>
</evidence>
<name>J9GT39_9ZZZZ</name>
<dbReference type="GO" id="GO:0005886">
    <property type="term" value="C:plasma membrane"/>
    <property type="evidence" value="ECO:0007669"/>
    <property type="project" value="UniProtKB-SubCell"/>
</dbReference>
<reference evidence="8" key="1">
    <citation type="journal article" date="2012" name="PLoS ONE">
        <title>Gene sets for utilization of primary and secondary nutrition supplies in the distal gut of endangered iberian lynx.</title>
        <authorList>
            <person name="Alcaide M."/>
            <person name="Messina E."/>
            <person name="Richter M."/>
            <person name="Bargiela R."/>
            <person name="Peplies J."/>
            <person name="Huws S.A."/>
            <person name="Newbold C.J."/>
            <person name="Golyshin P.N."/>
            <person name="Simon M.A."/>
            <person name="Lopez G."/>
            <person name="Yakimov M.M."/>
            <person name="Ferrer M."/>
        </authorList>
    </citation>
    <scope>NUCLEOTIDE SEQUENCE</scope>
</reference>
<dbReference type="AlphaFoldDB" id="J9GT39"/>
<comment type="subcellular location">
    <subcellularLocation>
        <location evidence="1">Cell membrane</location>
        <topology evidence="1">Multi-pass membrane protein</topology>
    </subcellularLocation>
</comment>
<evidence type="ECO:0000256" key="2">
    <source>
        <dbReference type="ARBA" id="ARBA00022475"/>
    </source>
</evidence>
<sequence>MRRLIWPVLFLFLVVVQGAASVFYTGWLSFDLPLLAIYSYALLKGKLFGAAVGLAVGLVQDAMTTGIFGFHMLTRTVIGYFIGAGKEKIFKDKLSLHAATIGICSAAIRFLYWWIEVIRSGGRWGLFLDFSWASIGYCLGNMLLIVPMFLVVKWLYIWTQKDEITYK</sequence>
<dbReference type="NCBIfam" id="TIGR03426">
    <property type="entry name" value="shape_MreD"/>
    <property type="match status" value="1"/>
</dbReference>
<evidence type="ECO:0000313" key="8">
    <source>
        <dbReference type="EMBL" id="EJX03465.1"/>
    </source>
</evidence>
<keyword evidence="5 7" id="KW-1133">Transmembrane helix</keyword>
<keyword evidence="3 7" id="KW-0812">Transmembrane</keyword>
<gene>
    <name evidence="8" type="ORF">EVA_08431</name>
</gene>
<comment type="caution">
    <text evidence="8">The sequence shown here is derived from an EMBL/GenBank/DDBJ whole genome shotgun (WGS) entry which is preliminary data.</text>
</comment>
<accession>J9GT39</accession>
<feature type="transmembrane region" description="Helical" evidence="7">
    <location>
        <begin position="134"/>
        <end position="157"/>
    </location>
</feature>
<feature type="transmembrane region" description="Helical" evidence="7">
    <location>
        <begin position="94"/>
        <end position="114"/>
    </location>
</feature>
<organism evidence="8">
    <name type="scientific">gut metagenome</name>
    <dbReference type="NCBI Taxonomy" id="749906"/>
    <lineage>
        <taxon>unclassified sequences</taxon>
        <taxon>metagenomes</taxon>
        <taxon>organismal metagenomes</taxon>
    </lineage>
</organism>
<protein>
    <submittedName>
        <fullName evidence="8">Rod shape-determining protein MreD</fullName>
    </submittedName>
</protein>
<evidence type="ECO:0000256" key="4">
    <source>
        <dbReference type="ARBA" id="ARBA00022960"/>
    </source>
</evidence>
<dbReference type="GO" id="GO:0008360">
    <property type="term" value="P:regulation of cell shape"/>
    <property type="evidence" value="ECO:0007669"/>
    <property type="project" value="UniProtKB-KW"/>
</dbReference>
<evidence type="ECO:0000256" key="7">
    <source>
        <dbReference type="SAM" id="Phobius"/>
    </source>
</evidence>
<dbReference type="InterPro" id="IPR007227">
    <property type="entry name" value="Cell_shape_determining_MreD"/>
</dbReference>
<evidence type="ECO:0000256" key="5">
    <source>
        <dbReference type="ARBA" id="ARBA00022989"/>
    </source>
</evidence>
<keyword evidence="6 7" id="KW-0472">Membrane</keyword>
<keyword evidence="4" id="KW-0133">Cell shape</keyword>